<dbReference type="PATRIC" id="fig|396014.3.peg.1457"/>
<feature type="transmembrane region" description="Helical" evidence="6">
    <location>
        <begin position="429"/>
        <end position="447"/>
    </location>
</feature>
<evidence type="ECO:0000256" key="2">
    <source>
        <dbReference type="ARBA" id="ARBA00022692"/>
    </source>
</evidence>
<dbReference type="Pfam" id="PF07690">
    <property type="entry name" value="MFS_1"/>
    <property type="match status" value="1"/>
</dbReference>
<dbReference type="RefSeq" id="WP_038371662.1">
    <property type="nucleotide sequence ID" value="NZ_KK069991.1"/>
</dbReference>
<dbReference type="GO" id="GO:0005886">
    <property type="term" value="C:plasma membrane"/>
    <property type="evidence" value="ECO:0007669"/>
    <property type="project" value="UniProtKB-SubCell"/>
</dbReference>
<accession>Z9JUN5</accession>
<dbReference type="GO" id="GO:0022857">
    <property type="term" value="F:transmembrane transporter activity"/>
    <property type="evidence" value="ECO:0007669"/>
    <property type="project" value="InterPro"/>
</dbReference>
<feature type="transmembrane region" description="Helical" evidence="6">
    <location>
        <begin position="387"/>
        <end position="409"/>
    </location>
</feature>
<comment type="subcellular location">
    <subcellularLocation>
        <location evidence="1">Cell membrane</location>
        <topology evidence="1">Multi-pass membrane protein</topology>
    </subcellularLocation>
</comment>
<feature type="transmembrane region" description="Helical" evidence="6">
    <location>
        <begin position="258"/>
        <end position="279"/>
    </location>
</feature>
<dbReference type="InterPro" id="IPR020846">
    <property type="entry name" value="MFS_dom"/>
</dbReference>
<organism evidence="8 9">
    <name type="scientific">Brachybacterium phenoliresistens</name>
    <dbReference type="NCBI Taxonomy" id="396014"/>
    <lineage>
        <taxon>Bacteria</taxon>
        <taxon>Bacillati</taxon>
        <taxon>Actinomycetota</taxon>
        <taxon>Actinomycetes</taxon>
        <taxon>Micrococcales</taxon>
        <taxon>Dermabacteraceae</taxon>
        <taxon>Brachybacterium</taxon>
    </lineage>
</organism>
<dbReference type="Gene3D" id="1.20.1250.20">
    <property type="entry name" value="MFS general substrate transporter like domains"/>
    <property type="match status" value="2"/>
</dbReference>
<dbReference type="eggNOG" id="COG2271">
    <property type="taxonomic scope" value="Bacteria"/>
</dbReference>
<dbReference type="PANTHER" id="PTHR11662">
    <property type="entry name" value="SOLUTE CARRIER FAMILY 17"/>
    <property type="match status" value="1"/>
</dbReference>
<feature type="transmembrane region" description="Helical" evidence="6">
    <location>
        <begin position="161"/>
        <end position="181"/>
    </location>
</feature>
<feature type="transmembrane region" description="Helical" evidence="6">
    <location>
        <begin position="351"/>
        <end position="375"/>
    </location>
</feature>
<keyword evidence="9" id="KW-1185">Reference proteome</keyword>
<evidence type="ECO:0000256" key="5">
    <source>
        <dbReference type="SAM" id="MobiDB-lite"/>
    </source>
</evidence>
<keyword evidence="2 6" id="KW-0812">Transmembrane</keyword>
<evidence type="ECO:0000256" key="4">
    <source>
        <dbReference type="ARBA" id="ARBA00023136"/>
    </source>
</evidence>
<comment type="caution">
    <text evidence="8">The sequence shown here is derived from an EMBL/GenBank/DDBJ whole genome shotgun (WGS) entry which is preliminary data.</text>
</comment>
<feature type="transmembrane region" description="Helical" evidence="6">
    <location>
        <begin position="72"/>
        <end position="91"/>
    </location>
</feature>
<dbReference type="InterPro" id="IPR050382">
    <property type="entry name" value="MFS_Na/Anion_cotransporter"/>
</dbReference>
<evidence type="ECO:0000313" key="9">
    <source>
        <dbReference type="Proteomes" id="UP000023067"/>
    </source>
</evidence>
<evidence type="ECO:0000313" key="8">
    <source>
        <dbReference type="EMBL" id="EWS81748.1"/>
    </source>
</evidence>
<feature type="region of interest" description="Disordered" evidence="5">
    <location>
        <begin position="189"/>
        <end position="214"/>
    </location>
</feature>
<dbReference type="SUPFAM" id="SSF103473">
    <property type="entry name" value="MFS general substrate transporter"/>
    <property type="match status" value="1"/>
</dbReference>
<dbReference type="AlphaFoldDB" id="Z9JUN5"/>
<feature type="transmembrane region" description="Helical" evidence="6">
    <location>
        <begin position="326"/>
        <end position="345"/>
    </location>
</feature>
<dbReference type="InterPro" id="IPR011701">
    <property type="entry name" value="MFS"/>
</dbReference>
<dbReference type="CDD" id="cd06174">
    <property type="entry name" value="MFS"/>
    <property type="match status" value="1"/>
</dbReference>
<feature type="transmembrane region" description="Helical" evidence="6">
    <location>
        <begin position="42"/>
        <end position="65"/>
    </location>
</feature>
<dbReference type="PANTHER" id="PTHR11662:SF399">
    <property type="entry name" value="FI19708P1-RELATED"/>
    <property type="match status" value="1"/>
</dbReference>
<dbReference type="EMBL" id="JDYK01000006">
    <property type="protein sequence ID" value="EWS81748.1"/>
    <property type="molecule type" value="Genomic_DNA"/>
</dbReference>
<dbReference type="PROSITE" id="PS50850">
    <property type="entry name" value="MFS"/>
    <property type="match status" value="1"/>
</dbReference>
<keyword evidence="4 6" id="KW-0472">Membrane</keyword>
<gene>
    <name evidence="8" type="ORF">BF93_15565</name>
</gene>
<evidence type="ECO:0000259" key="7">
    <source>
        <dbReference type="PROSITE" id="PS50850"/>
    </source>
</evidence>
<dbReference type="Proteomes" id="UP000023067">
    <property type="component" value="Unassembled WGS sequence"/>
</dbReference>
<protein>
    <recommendedName>
        <fullName evidence="7">Major facilitator superfamily (MFS) profile domain-containing protein</fullName>
    </recommendedName>
</protein>
<evidence type="ECO:0000256" key="3">
    <source>
        <dbReference type="ARBA" id="ARBA00022989"/>
    </source>
</evidence>
<dbReference type="HOGENOM" id="CLU_001265_62_1_11"/>
<reference evidence="8 9" key="1">
    <citation type="submission" date="2014-02" db="EMBL/GenBank/DDBJ databases">
        <title>Genome sequence of Brachybacterium phenoliresistens strain W13A50.</title>
        <authorList>
            <person name="Wang X."/>
        </authorList>
    </citation>
    <scope>NUCLEOTIDE SEQUENCE [LARGE SCALE GENOMIC DNA]</scope>
    <source>
        <strain evidence="8 9">W13A50</strain>
    </source>
</reference>
<name>Z9JUN5_9MICO</name>
<feature type="transmembrane region" description="Helical" evidence="6">
    <location>
        <begin position="299"/>
        <end position="319"/>
    </location>
</feature>
<dbReference type="InterPro" id="IPR036259">
    <property type="entry name" value="MFS_trans_sf"/>
</dbReference>
<evidence type="ECO:0000256" key="1">
    <source>
        <dbReference type="ARBA" id="ARBA00004651"/>
    </source>
</evidence>
<evidence type="ECO:0000256" key="6">
    <source>
        <dbReference type="SAM" id="Phobius"/>
    </source>
</evidence>
<sequence>MTRAHLIWAVGVLAYLSAVAARASFGVVSVEASVRFGVEGTVLGLFGVVQLGTYAAAQIPAGLLLDRWGPRTMMVLGALTMGSGQLLMAVADGVPLALLARLLTGAGDAATLVSILRLTAVWFPSRQVPLFTQLATMVGQLGQAVAAVPFLGIVIGVGWPAGFLSLGALLLVSGLLALAVVRDGPADGAEGADARGAAEEDGAGGAIAGADHPPGERGIDEELEALRAGHDGEAVAPAPRPAPSATAILREVVTSRGVWSGLFLHCLTLAGVNSFLYLWGVPFLQNGHGLDHSAVSVLLTVNVLVMVVVGPCIGFVTGLVPQHRPLLGLIAGGIVALVWAGSLAVPTPYGMLGFLPLVIGLAFGSATCSVGFDLARTSVHRSAIGTASGFVNIGGFGGALLCVLIVGVVLDLRTGGVGTPSLDDYRVALAAQGIVLLAAATGLVLTARRPRRPRR</sequence>
<feature type="domain" description="Major facilitator superfamily (MFS) profile" evidence="7">
    <location>
        <begin position="6"/>
        <end position="450"/>
    </location>
</feature>
<proteinExistence type="predicted"/>
<keyword evidence="3 6" id="KW-1133">Transmembrane helix</keyword>